<dbReference type="Pfam" id="PF08811">
    <property type="entry name" value="DUF1800"/>
    <property type="match status" value="1"/>
</dbReference>
<dbReference type="RefSeq" id="WP_163737010.1">
    <property type="nucleotide sequence ID" value="NZ_AP022610.1"/>
</dbReference>
<feature type="compositionally biased region" description="Low complexity" evidence="1">
    <location>
        <begin position="45"/>
        <end position="61"/>
    </location>
</feature>
<proteinExistence type="predicted"/>
<evidence type="ECO:0000313" key="2">
    <source>
        <dbReference type="EMBL" id="BBZ28107.1"/>
    </source>
</evidence>
<reference evidence="2 3" key="1">
    <citation type="journal article" date="2019" name="Emerg. Microbes Infect.">
        <title>Comprehensive subspecies identification of 175 nontuberculous mycobacteria species based on 7547 genomic profiles.</title>
        <authorList>
            <person name="Matsumoto Y."/>
            <person name="Kinjo T."/>
            <person name="Motooka D."/>
            <person name="Nabeya D."/>
            <person name="Jung N."/>
            <person name="Uechi K."/>
            <person name="Horii T."/>
            <person name="Iida T."/>
            <person name="Fujita J."/>
            <person name="Nakamura S."/>
        </authorList>
    </citation>
    <scope>NUCLEOTIDE SEQUENCE [LARGE SCALE GENOMIC DNA]</scope>
    <source>
        <strain evidence="2 3">JCM 13574</strain>
    </source>
</reference>
<dbReference type="Proteomes" id="UP000466517">
    <property type="component" value="Chromosome"/>
</dbReference>
<keyword evidence="3" id="KW-1185">Reference proteome</keyword>
<accession>A0A7I7XFY6</accession>
<gene>
    <name evidence="2" type="ORF">MMAD_24020</name>
</gene>
<dbReference type="InterPro" id="IPR014917">
    <property type="entry name" value="DUF1800"/>
</dbReference>
<dbReference type="EMBL" id="AP022610">
    <property type="protein sequence ID" value="BBZ28107.1"/>
    <property type="molecule type" value="Genomic_DNA"/>
</dbReference>
<evidence type="ECO:0000313" key="3">
    <source>
        <dbReference type="Proteomes" id="UP000466517"/>
    </source>
</evidence>
<name>A0A7I7XFY6_9MYCO</name>
<dbReference type="KEGG" id="mmag:MMAD_24020"/>
<protein>
    <recommendedName>
        <fullName evidence="4">DUF1800 domain-containing protein</fullName>
    </recommendedName>
</protein>
<feature type="region of interest" description="Disordered" evidence="1">
    <location>
        <begin position="45"/>
        <end position="71"/>
    </location>
</feature>
<evidence type="ECO:0000256" key="1">
    <source>
        <dbReference type="SAM" id="MobiDB-lite"/>
    </source>
</evidence>
<dbReference type="AlphaFoldDB" id="A0A7I7XFY6"/>
<organism evidence="2 3">
    <name type="scientific">Mycolicibacterium madagascariense</name>
    <dbReference type="NCBI Taxonomy" id="212765"/>
    <lineage>
        <taxon>Bacteria</taxon>
        <taxon>Bacillati</taxon>
        <taxon>Actinomycetota</taxon>
        <taxon>Actinomycetes</taxon>
        <taxon>Mycobacteriales</taxon>
        <taxon>Mycobacteriaceae</taxon>
        <taxon>Mycolicibacterium</taxon>
    </lineage>
</organism>
<evidence type="ECO:0008006" key="4">
    <source>
        <dbReference type="Google" id="ProtNLM"/>
    </source>
</evidence>
<sequence>MPTQSVQWNATARMLRRAGFGTSGPAVDAAVDQDWATRIAQALAADPDADPGARATPMPTFDTPPPPGKAASQAVRQQHNRVLGAQKSQLTQWWIRRMTAVDDPIHEKLTLLWHNHFATSAAKVRMAAWMGAQNQKLRTLKLGDFRTMAYAMLTDAAMMQWLDAQTNTAKSANENLAREFMELFALGHGNGYTESDVRSGARALTGWVLGDGDPRLVPRRHDATAETFLGVTGPLGAAEFCDTVLAQPASAGYVTGRLWQQLASQTAPSAAASARLVAAYGPGRDLDALTHAILTDEEFTTARPGLVNTPVEWLVGVARSLRVPMDDQRAKTAVQVLKTLGQQPFYPPDVGGWPHGRVWLSTVSAGVRLSTAAALAAVGDLSTVEQAAPSDRIDAAGYLIGIGDWTDRSVTALAPLQGNPAKLVAAAVNTPEYLTS</sequence>